<dbReference type="EMBL" id="SGPL01000008">
    <property type="protein sequence ID" value="THH21088.1"/>
    <property type="molecule type" value="Genomic_DNA"/>
</dbReference>
<evidence type="ECO:0000313" key="2">
    <source>
        <dbReference type="EMBL" id="THH21088.1"/>
    </source>
</evidence>
<evidence type="ECO:0000256" key="1">
    <source>
        <dbReference type="SAM" id="MobiDB-lite"/>
    </source>
</evidence>
<dbReference type="AlphaFoldDB" id="A0A4S4M917"/>
<gene>
    <name evidence="2" type="ORF">EW146_g380</name>
</gene>
<dbReference type="InterPro" id="IPR007146">
    <property type="entry name" value="Sas10/Utp3/C1D"/>
</dbReference>
<feature type="region of interest" description="Disordered" evidence="1">
    <location>
        <begin position="262"/>
        <end position="288"/>
    </location>
</feature>
<comment type="caution">
    <text evidence="2">The sequence shown here is derived from an EMBL/GenBank/DDBJ whole genome shotgun (WGS) entry which is preliminary data.</text>
</comment>
<protein>
    <recommendedName>
        <fullName evidence="4">Neuroguidin</fullName>
    </recommendedName>
</protein>
<feature type="compositionally biased region" description="Basic residues" evidence="1">
    <location>
        <begin position="358"/>
        <end position="368"/>
    </location>
</feature>
<feature type="region of interest" description="Disordered" evidence="1">
    <location>
        <begin position="76"/>
        <end position="101"/>
    </location>
</feature>
<dbReference type="Pfam" id="PF04000">
    <property type="entry name" value="Sas10_Utp3"/>
    <property type="match status" value="1"/>
</dbReference>
<accession>A0A4S4M917</accession>
<sequence length="368" mass="41371">MDVDATQQDFCEVMEEMTRSLSSVRELLKTLRGKQSKTSEYDFKDGISLLSLKHHLLLSYIQSLVLVDSRRALGHSLNDRTPPPQPFSLAERASRGSAPGDLVDSMIEGRIVLEKIKILEGRMRYQIEKLVRVAEDSSQGAVNDPLAFRPNPQNLMNGDMGGEEDENEDVEDDSRNRDGIYRPPKLAPMPYTETNKDKRARRVPVPSALSSLAHLDPSRPFAESTSGLGAAPSMQGARARDIQRMTEFEEENMTRLVLKKKDEKRRRKDEEDIALGGTGGIVGKRRGGGLEDEFADVLRSVGRSRAGVIGDGYEELRTKGRKQGALARARTRDEVDDFGNDEPRQRKRSRFEKETRVSKKRMSAKNKK</sequence>
<dbReference type="GO" id="GO:0000462">
    <property type="term" value="P:maturation of SSU-rRNA from tricistronic rRNA transcript (SSU-rRNA, 5.8S rRNA, LSU-rRNA)"/>
    <property type="evidence" value="ECO:0007669"/>
    <property type="project" value="TreeGrafter"/>
</dbReference>
<organism evidence="2 3">
    <name type="scientific">Bondarzewia mesenterica</name>
    <dbReference type="NCBI Taxonomy" id="1095465"/>
    <lineage>
        <taxon>Eukaryota</taxon>
        <taxon>Fungi</taxon>
        <taxon>Dikarya</taxon>
        <taxon>Basidiomycota</taxon>
        <taxon>Agaricomycotina</taxon>
        <taxon>Agaricomycetes</taxon>
        <taxon>Russulales</taxon>
        <taxon>Bondarzewiaceae</taxon>
        <taxon>Bondarzewia</taxon>
    </lineage>
</organism>
<keyword evidence="3" id="KW-1185">Reference proteome</keyword>
<dbReference type="PANTHER" id="PTHR13237">
    <property type="entry name" value="SOMETHING ABOUT SILENCING PROTEIN 10-RELATED"/>
    <property type="match status" value="1"/>
</dbReference>
<feature type="compositionally biased region" description="Acidic residues" evidence="1">
    <location>
        <begin position="161"/>
        <end position="172"/>
    </location>
</feature>
<dbReference type="GO" id="GO:0032040">
    <property type="term" value="C:small-subunit processome"/>
    <property type="evidence" value="ECO:0007669"/>
    <property type="project" value="TreeGrafter"/>
</dbReference>
<dbReference type="PANTHER" id="PTHR13237:SF9">
    <property type="entry name" value="NEUROGUIDIN"/>
    <property type="match status" value="1"/>
</dbReference>
<dbReference type="OrthoDB" id="203440at2759"/>
<reference evidence="2 3" key="1">
    <citation type="submission" date="2019-02" db="EMBL/GenBank/DDBJ databases">
        <title>Genome sequencing of the rare red list fungi Bondarzewia mesenterica.</title>
        <authorList>
            <person name="Buettner E."/>
            <person name="Kellner H."/>
        </authorList>
    </citation>
    <scope>NUCLEOTIDE SEQUENCE [LARGE SCALE GENOMIC DNA]</scope>
    <source>
        <strain evidence="2 3">DSM 108281</strain>
    </source>
</reference>
<evidence type="ECO:0008006" key="4">
    <source>
        <dbReference type="Google" id="ProtNLM"/>
    </source>
</evidence>
<name>A0A4S4M917_9AGAM</name>
<feature type="region of interest" description="Disordered" evidence="1">
    <location>
        <begin position="318"/>
        <end position="368"/>
    </location>
</feature>
<proteinExistence type="predicted"/>
<dbReference type="Proteomes" id="UP000310158">
    <property type="component" value="Unassembled WGS sequence"/>
</dbReference>
<feature type="region of interest" description="Disordered" evidence="1">
    <location>
        <begin position="139"/>
        <end position="238"/>
    </location>
</feature>
<evidence type="ECO:0000313" key="3">
    <source>
        <dbReference type="Proteomes" id="UP000310158"/>
    </source>
</evidence>